<dbReference type="RefSeq" id="WP_251966274.1">
    <property type="nucleotide sequence ID" value="NZ_CP146284.1"/>
</dbReference>
<dbReference type="Gene3D" id="3.60.10.10">
    <property type="entry name" value="Endonuclease/exonuclease/phosphatase"/>
    <property type="match status" value="1"/>
</dbReference>
<dbReference type="GO" id="GO:0004519">
    <property type="term" value="F:endonuclease activity"/>
    <property type="evidence" value="ECO:0007669"/>
    <property type="project" value="UniProtKB-KW"/>
</dbReference>
<evidence type="ECO:0000313" key="3">
    <source>
        <dbReference type="Proteomes" id="UP001320603"/>
    </source>
</evidence>
<reference evidence="2 3" key="1">
    <citation type="submission" date="2024-02" db="EMBL/GenBank/DDBJ databases">
        <title>Whole genome sequencing of Parabacteroides sp. AD58.</title>
        <authorList>
            <person name="Chaplin A.V."/>
            <person name="Pikina A.P."/>
            <person name="Sokolova S.R."/>
            <person name="Korostin D.O."/>
            <person name="Efimov B.A."/>
        </authorList>
    </citation>
    <scope>NUCLEOTIDE SEQUENCE [LARGE SCALE GENOMIC DNA]</scope>
    <source>
        <strain evidence="2 3">AD58</strain>
    </source>
</reference>
<evidence type="ECO:0000313" key="2">
    <source>
        <dbReference type="EMBL" id="WWV66463.1"/>
    </source>
</evidence>
<proteinExistence type="predicted"/>
<keyword evidence="2" id="KW-0378">Hydrolase</keyword>
<name>A0ABZ2IRJ8_9BACT</name>
<dbReference type="PANTHER" id="PTHR42834">
    <property type="entry name" value="ENDONUCLEASE/EXONUCLEASE/PHOSPHATASE FAMILY PROTEIN (AFU_ORTHOLOGUE AFUA_3G09210)"/>
    <property type="match status" value="1"/>
</dbReference>
<protein>
    <submittedName>
        <fullName evidence="2">Endonuclease/exonuclease/phosphatase family protein</fullName>
    </submittedName>
</protein>
<dbReference type="EMBL" id="CP146284">
    <property type="protein sequence ID" value="WWV66463.1"/>
    <property type="molecule type" value="Genomic_DNA"/>
</dbReference>
<sequence>MKISLLTIGVVVFLPFLCVLGNAQIHFSVMSYNVENLFDTVNDPLMEDDEFTPAGNRFWTKSRYYRKLQYVAQVIQAAGEWTGVALVGLCEVENDSVVEHLLRRTPLYKEDYQYCMTHGCDKRGINVALLYQRDQFRMLGMEELHVPTAVRERPTRNILHVWGEVLSSDTLDVFVCHLPSRYGGELASRKRRKEAVGVLRKCTDSLFFFRKSPKILIMGDFNDTPQDETLEQELQASPFHEDNLLEENRLYNLFYEASGSHKYQGEWNQLDHILVNGALLQEKQSFYVKEGSAHVFAPSFLLKPDKTWRGIRPFRTYYGFKYEGGYSDHLPLRVTFICKGVKW</sequence>
<evidence type="ECO:0000259" key="1">
    <source>
        <dbReference type="Pfam" id="PF19580"/>
    </source>
</evidence>
<keyword evidence="3" id="KW-1185">Reference proteome</keyword>
<dbReference type="Pfam" id="PF19580">
    <property type="entry name" value="Exo_endo_phos_3"/>
    <property type="match status" value="1"/>
</dbReference>
<keyword evidence="2" id="KW-0255">Endonuclease</keyword>
<organism evidence="2 3">
    <name type="scientific">Parabacteroides absconsus</name>
    <dbReference type="NCBI Taxonomy" id="2951805"/>
    <lineage>
        <taxon>Bacteria</taxon>
        <taxon>Pseudomonadati</taxon>
        <taxon>Bacteroidota</taxon>
        <taxon>Bacteroidia</taxon>
        <taxon>Bacteroidales</taxon>
        <taxon>Tannerellaceae</taxon>
        <taxon>Parabacteroides</taxon>
    </lineage>
</organism>
<dbReference type="SUPFAM" id="SSF56219">
    <property type="entry name" value="DNase I-like"/>
    <property type="match status" value="1"/>
</dbReference>
<feature type="domain" description="Endonuclease/exonuclease/phosphatase" evidence="1">
    <location>
        <begin position="28"/>
        <end position="334"/>
    </location>
</feature>
<dbReference type="InterPro" id="IPR005135">
    <property type="entry name" value="Endo/exonuclease/phosphatase"/>
</dbReference>
<dbReference type="Proteomes" id="UP001320603">
    <property type="component" value="Chromosome"/>
</dbReference>
<dbReference type="InterPro" id="IPR036691">
    <property type="entry name" value="Endo/exonu/phosph_ase_sf"/>
</dbReference>
<keyword evidence="2" id="KW-0540">Nuclease</keyword>
<dbReference type="PANTHER" id="PTHR42834:SF1">
    <property type="entry name" value="ENDONUCLEASE_EXONUCLEASE_PHOSPHATASE FAMILY PROTEIN (AFU_ORTHOLOGUE AFUA_3G09210)"/>
    <property type="match status" value="1"/>
</dbReference>
<accession>A0ABZ2IRJ8</accession>
<gene>
    <name evidence="2" type="ORF">NEE14_000265</name>
</gene>